<dbReference type="GO" id="GO:0003993">
    <property type="term" value="F:acid phosphatase activity"/>
    <property type="evidence" value="ECO:0007669"/>
    <property type="project" value="InterPro"/>
</dbReference>
<reference evidence="3 4" key="1">
    <citation type="submission" date="2016-10" db="EMBL/GenBank/DDBJ databases">
        <authorList>
            <person name="de Groot N.N."/>
        </authorList>
    </citation>
    <scope>NUCLEOTIDE SEQUENCE [LARGE SCALE GENOMIC DNA]</scope>
    <source>
        <strain evidence="3 4">DSM 23421</strain>
    </source>
</reference>
<dbReference type="Pfam" id="PF00149">
    <property type="entry name" value="Metallophos"/>
    <property type="match status" value="1"/>
</dbReference>
<dbReference type="AlphaFoldDB" id="A0A1G7FE72"/>
<dbReference type="Proteomes" id="UP000199109">
    <property type="component" value="Unassembled WGS sequence"/>
</dbReference>
<gene>
    <name evidence="3" type="ORF">SAMN05421636_10781</name>
</gene>
<dbReference type="STRING" id="641691.SAMN05421636_10781"/>
<dbReference type="InterPro" id="IPR004843">
    <property type="entry name" value="Calcineurin-like_PHP"/>
</dbReference>
<evidence type="ECO:0000313" key="4">
    <source>
        <dbReference type="Proteomes" id="UP000199109"/>
    </source>
</evidence>
<dbReference type="PANTHER" id="PTHR22953:SF153">
    <property type="entry name" value="PURPLE ACID PHOSPHATASE"/>
    <property type="match status" value="1"/>
</dbReference>
<dbReference type="InterPro" id="IPR039331">
    <property type="entry name" value="PAPs-like"/>
</dbReference>
<evidence type="ECO:0000259" key="2">
    <source>
        <dbReference type="Pfam" id="PF00149"/>
    </source>
</evidence>
<keyword evidence="4" id="KW-1185">Reference proteome</keyword>
<evidence type="ECO:0000256" key="1">
    <source>
        <dbReference type="ARBA" id="ARBA00022729"/>
    </source>
</evidence>
<accession>A0A1G7FE72</accession>
<feature type="domain" description="Calcineurin-like phosphoesterase" evidence="2">
    <location>
        <begin position="141"/>
        <end position="333"/>
    </location>
</feature>
<keyword evidence="1" id="KW-0732">Signal</keyword>
<sequence length="387" mass="44131">MGASLPLNPVIAMPTISEGNGGGPSEDLFELSTAPYLQNLTESSVTILCITNAKAHSWIEFGPKTLNLRTETHSDGFVQANNSLHKIQLCGLQAHTTYKYRVASRPIVKFDPYDLVFGETVFSNMFSFTTPATHADSVSCIILNDIHDRPYSFSDLLSLCGDFKYDFVALNGDMFDFQTDEKQLIDHLIEPCTTLFASERPFLMIRGNHETRGKYARHFKDYFTYKDNEYYFSFKQGPVHWIVLDTGEDKEDSAPAYGEIVCFDQFRETQAIWLETELEKLEFKDCKYRVVLMHIPVFHSGDWHGTMHCRKLFHPIFEKHGVDVVISGHTHTYGIHPPNNEHRYPIIIGGGPKTDTRTVIQLKADNRQLQLKMIRDDGLVVGEYSID</sequence>
<evidence type="ECO:0000313" key="3">
    <source>
        <dbReference type="EMBL" id="SDE74199.1"/>
    </source>
</evidence>
<organism evidence="3 4">
    <name type="scientific">Pricia antarctica</name>
    <dbReference type="NCBI Taxonomy" id="641691"/>
    <lineage>
        <taxon>Bacteria</taxon>
        <taxon>Pseudomonadati</taxon>
        <taxon>Bacteroidota</taxon>
        <taxon>Flavobacteriia</taxon>
        <taxon>Flavobacteriales</taxon>
        <taxon>Flavobacteriaceae</taxon>
        <taxon>Pricia</taxon>
    </lineage>
</organism>
<protein>
    <submittedName>
        <fullName evidence="3">Calcineurin-like phosphoesterase</fullName>
    </submittedName>
</protein>
<dbReference type="Gene3D" id="3.60.21.10">
    <property type="match status" value="1"/>
</dbReference>
<dbReference type="SUPFAM" id="SSF56300">
    <property type="entry name" value="Metallo-dependent phosphatases"/>
    <property type="match status" value="1"/>
</dbReference>
<dbReference type="InterPro" id="IPR029052">
    <property type="entry name" value="Metallo-depent_PP-like"/>
</dbReference>
<dbReference type="PANTHER" id="PTHR22953">
    <property type="entry name" value="ACID PHOSPHATASE RELATED"/>
    <property type="match status" value="1"/>
</dbReference>
<name>A0A1G7FE72_9FLAO</name>
<proteinExistence type="predicted"/>
<dbReference type="EMBL" id="FNAO01000007">
    <property type="protein sequence ID" value="SDE74199.1"/>
    <property type="molecule type" value="Genomic_DNA"/>
</dbReference>